<dbReference type="RefSeq" id="XP_018188855.1">
    <property type="nucleotide sequence ID" value="XM_018335946.1"/>
</dbReference>
<dbReference type="InParanoid" id="A0A165HCJ5"/>
<sequence>MAQAQDSKVVLVTAGSAGLGAAVVKALAAAGQYRIVVNYSSNRERAEDLIKEIEKAYPSSFSSTRFAAIQADVSKRDEIIRLVEKTVSTMGRLDAIVSNAGWTRFSNFLDLDESVVESDWDKCFNMNVKSHLFLMHAAKKHLEATEGAFLLTASTAGVIPAGSSMAYSVSKAAEIHLMKCLAKSTGPRIRVNSVSPGLMLTDWGLQFPQEQINAYKEQTKLKSIPAVEDVAQQVLCFIQNRSITGANIVIDSGYTV</sequence>
<proteinExistence type="inferred from homology"/>
<keyword evidence="3" id="KW-0560">Oxidoreductase</keyword>
<dbReference type="STRING" id="1328760.A0A165HCJ5"/>
<dbReference type="Proteomes" id="UP000076632">
    <property type="component" value="Unassembled WGS sequence"/>
</dbReference>
<dbReference type="InterPro" id="IPR036291">
    <property type="entry name" value="NAD(P)-bd_dom_sf"/>
</dbReference>
<dbReference type="PANTHER" id="PTHR43618:SF13">
    <property type="entry name" value="CHAIN DEHYDROGENASE, PUTATIVE (AFU_ORTHOLOGUE AFUA_1G17650)-RELATED"/>
    <property type="match status" value="1"/>
</dbReference>
<evidence type="ECO:0000313" key="4">
    <source>
        <dbReference type="EMBL" id="KZF23300.1"/>
    </source>
</evidence>
<dbReference type="InterPro" id="IPR052178">
    <property type="entry name" value="Sec_Metab_Biosynth_SDR"/>
</dbReference>
<dbReference type="CDD" id="cd05233">
    <property type="entry name" value="SDR_c"/>
    <property type="match status" value="1"/>
</dbReference>
<reference evidence="4 5" key="1">
    <citation type="journal article" date="2016" name="Fungal Biol.">
        <title>The genome of Xylona heveae provides a window into fungal endophytism.</title>
        <authorList>
            <person name="Gazis R."/>
            <person name="Kuo A."/>
            <person name="Riley R."/>
            <person name="LaButti K."/>
            <person name="Lipzen A."/>
            <person name="Lin J."/>
            <person name="Amirebrahimi M."/>
            <person name="Hesse C.N."/>
            <person name="Spatafora J.W."/>
            <person name="Henrissat B."/>
            <person name="Hainaut M."/>
            <person name="Grigoriev I.V."/>
            <person name="Hibbett D.S."/>
        </authorList>
    </citation>
    <scope>NUCLEOTIDE SEQUENCE [LARGE SCALE GENOMIC DNA]</scope>
    <source>
        <strain evidence="4 5">TC161</strain>
    </source>
</reference>
<keyword evidence="2" id="KW-0521">NADP</keyword>
<keyword evidence="5" id="KW-1185">Reference proteome</keyword>
<evidence type="ECO:0000256" key="1">
    <source>
        <dbReference type="ARBA" id="ARBA00006484"/>
    </source>
</evidence>
<protein>
    <submittedName>
        <fullName evidence="4">NAD(P)-binding protein</fullName>
    </submittedName>
</protein>
<dbReference type="EMBL" id="KV407457">
    <property type="protein sequence ID" value="KZF23300.1"/>
    <property type="molecule type" value="Genomic_DNA"/>
</dbReference>
<evidence type="ECO:0000313" key="5">
    <source>
        <dbReference type="Proteomes" id="UP000076632"/>
    </source>
</evidence>
<dbReference type="Gene3D" id="3.40.50.720">
    <property type="entry name" value="NAD(P)-binding Rossmann-like Domain"/>
    <property type="match status" value="1"/>
</dbReference>
<dbReference type="GO" id="GO:0016491">
    <property type="term" value="F:oxidoreductase activity"/>
    <property type="evidence" value="ECO:0007669"/>
    <property type="project" value="UniProtKB-KW"/>
</dbReference>
<gene>
    <name evidence="4" type="ORF">L228DRAFT_282038</name>
</gene>
<dbReference type="PANTHER" id="PTHR43618">
    <property type="entry name" value="7-ALPHA-HYDROXYSTEROID DEHYDROGENASE"/>
    <property type="match status" value="1"/>
</dbReference>
<dbReference type="OMA" id="QVNDEDW"/>
<accession>A0A165HCJ5</accession>
<dbReference type="Pfam" id="PF00106">
    <property type="entry name" value="adh_short"/>
    <property type="match status" value="1"/>
</dbReference>
<organism evidence="4 5">
    <name type="scientific">Xylona heveae (strain CBS 132557 / TC161)</name>
    <dbReference type="NCBI Taxonomy" id="1328760"/>
    <lineage>
        <taxon>Eukaryota</taxon>
        <taxon>Fungi</taxon>
        <taxon>Dikarya</taxon>
        <taxon>Ascomycota</taxon>
        <taxon>Pezizomycotina</taxon>
        <taxon>Xylonomycetes</taxon>
        <taxon>Xylonales</taxon>
        <taxon>Xylonaceae</taxon>
        <taxon>Xylona</taxon>
    </lineage>
</organism>
<dbReference type="SUPFAM" id="SSF51735">
    <property type="entry name" value="NAD(P)-binding Rossmann-fold domains"/>
    <property type="match status" value="1"/>
</dbReference>
<dbReference type="AlphaFoldDB" id="A0A165HCJ5"/>
<dbReference type="InterPro" id="IPR002347">
    <property type="entry name" value="SDR_fam"/>
</dbReference>
<dbReference type="OrthoDB" id="37659at2759"/>
<dbReference type="GeneID" id="28901083"/>
<evidence type="ECO:0000256" key="2">
    <source>
        <dbReference type="ARBA" id="ARBA00022857"/>
    </source>
</evidence>
<dbReference type="PRINTS" id="PR00081">
    <property type="entry name" value="GDHRDH"/>
</dbReference>
<comment type="similarity">
    <text evidence="1">Belongs to the short-chain dehydrogenases/reductases (SDR) family.</text>
</comment>
<name>A0A165HCJ5_XYLHT</name>
<evidence type="ECO:0000256" key="3">
    <source>
        <dbReference type="ARBA" id="ARBA00023002"/>
    </source>
</evidence>